<comment type="caution">
    <text evidence="2">The sequence shown here is derived from an EMBL/GenBank/DDBJ whole genome shotgun (WGS) entry which is preliminary data.</text>
</comment>
<proteinExistence type="predicted"/>
<dbReference type="EMBL" id="BGPR01001891">
    <property type="protein sequence ID" value="GBM63807.1"/>
    <property type="molecule type" value="Genomic_DNA"/>
</dbReference>
<name>A0A4Y2HES6_ARAVE</name>
<feature type="region of interest" description="Disordered" evidence="1">
    <location>
        <begin position="59"/>
        <end position="93"/>
    </location>
</feature>
<feature type="compositionally biased region" description="Basic and acidic residues" evidence="1">
    <location>
        <begin position="59"/>
        <end position="72"/>
    </location>
</feature>
<evidence type="ECO:0000313" key="3">
    <source>
        <dbReference type="Proteomes" id="UP000499080"/>
    </source>
</evidence>
<evidence type="ECO:0000256" key="1">
    <source>
        <dbReference type="SAM" id="MobiDB-lite"/>
    </source>
</evidence>
<feature type="compositionally biased region" description="Polar residues" evidence="1">
    <location>
        <begin position="136"/>
        <end position="146"/>
    </location>
</feature>
<gene>
    <name evidence="2" type="ORF">AVEN_262696_1</name>
</gene>
<evidence type="ECO:0000313" key="2">
    <source>
        <dbReference type="EMBL" id="GBM63807.1"/>
    </source>
</evidence>
<dbReference type="Proteomes" id="UP000499080">
    <property type="component" value="Unassembled WGS sequence"/>
</dbReference>
<dbReference type="OrthoDB" id="112267at2759"/>
<organism evidence="2 3">
    <name type="scientific">Araneus ventricosus</name>
    <name type="common">Orbweaver spider</name>
    <name type="synonym">Epeira ventricosa</name>
    <dbReference type="NCBI Taxonomy" id="182803"/>
    <lineage>
        <taxon>Eukaryota</taxon>
        <taxon>Metazoa</taxon>
        <taxon>Ecdysozoa</taxon>
        <taxon>Arthropoda</taxon>
        <taxon>Chelicerata</taxon>
        <taxon>Arachnida</taxon>
        <taxon>Araneae</taxon>
        <taxon>Araneomorphae</taxon>
        <taxon>Entelegynae</taxon>
        <taxon>Araneoidea</taxon>
        <taxon>Araneidae</taxon>
        <taxon>Araneus</taxon>
    </lineage>
</organism>
<keyword evidence="3" id="KW-1185">Reference proteome</keyword>
<reference evidence="2 3" key="1">
    <citation type="journal article" date="2019" name="Sci. Rep.">
        <title>Orb-weaving spider Araneus ventricosus genome elucidates the spidroin gene catalogue.</title>
        <authorList>
            <person name="Kono N."/>
            <person name="Nakamura H."/>
            <person name="Ohtoshi R."/>
            <person name="Moran D.A.P."/>
            <person name="Shinohara A."/>
            <person name="Yoshida Y."/>
            <person name="Fujiwara M."/>
            <person name="Mori M."/>
            <person name="Tomita M."/>
            <person name="Arakawa K."/>
        </authorList>
    </citation>
    <scope>NUCLEOTIDE SEQUENCE [LARGE SCALE GENOMIC DNA]</scope>
</reference>
<sequence length="155" mass="17789">MDYFYPGKHFQNTITVLAASILNENLISSDIETTLLASEWRLRQVQSWREIGVLFSTERDPNRLENRVRDSHSSLTGGKSDVPQPNRGYQNRPVRLPSILENLKGLNEEQRTAVKELLQEFQNLFSASDSDVGRGNMTQHRINTGNHPPIKQYPR</sequence>
<accession>A0A4Y2HES6</accession>
<feature type="region of interest" description="Disordered" evidence="1">
    <location>
        <begin position="129"/>
        <end position="155"/>
    </location>
</feature>
<protein>
    <submittedName>
        <fullName evidence="2">Uncharacterized protein</fullName>
    </submittedName>
</protein>
<dbReference type="AlphaFoldDB" id="A0A4Y2HES6"/>